<organism evidence="3 4">
    <name type="scientific">Dimargaris cristalligena</name>
    <dbReference type="NCBI Taxonomy" id="215637"/>
    <lineage>
        <taxon>Eukaryota</taxon>
        <taxon>Fungi</taxon>
        <taxon>Fungi incertae sedis</taxon>
        <taxon>Zoopagomycota</taxon>
        <taxon>Kickxellomycotina</taxon>
        <taxon>Dimargaritomycetes</taxon>
        <taxon>Dimargaritales</taxon>
        <taxon>Dimargaritaceae</taxon>
        <taxon>Dimargaris</taxon>
    </lineage>
</organism>
<evidence type="ECO:0008006" key="5">
    <source>
        <dbReference type="Google" id="ProtNLM"/>
    </source>
</evidence>
<keyword evidence="4" id="KW-1185">Reference proteome</keyword>
<dbReference type="GO" id="GO:0004364">
    <property type="term" value="F:glutathione transferase activity"/>
    <property type="evidence" value="ECO:0007669"/>
    <property type="project" value="TreeGrafter"/>
</dbReference>
<dbReference type="InterPro" id="IPR050213">
    <property type="entry name" value="GST_superfamily"/>
</dbReference>
<dbReference type="EMBL" id="ML003310">
    <property type="protein sequence ID" value="RKP34203.1"/>
    <property type="molecule type" value="Genomic_DNA"/>
</dbReference>
<dbReference type="SUPFAM" id="SSF47616">
    <property type="entry name" value="GST C-terminal domain-like"/>
    <property type="match status" value="1"/>
</dbReference>
<sequence length="219" mass="24767">MSRFEVHYVPATGRAEISRAILEYANADYQSTYPTDWAAEKSQTPFGQLPVLKEYEPDSTEPSFVLPDSDAIQRYLAARFGLYGTSPADVKSNAQQDAVLGQWKDVMEVMILAVYVAKTEEEKAAKFEKLGVMAAHLYQKHDELLLRNGTGHYVGNKTTLADIVAYMSLERLATMPIYKDTLEKHVGEGLRKFKATIEQDPAFKRYQERAVERLATYTL</sequence>
<evidence type="ECO:0000259" key="2">
    <source>
        <dbReference type="PROSITE" id="PS50405"/>
    </source>
</evidence>
<evidence type="ECO:0000313" key="4">
    <source>
        <dbReference type="Proteomes" id="UP000268162"/>
    </source>
</evidence>
<dbReference type="AlphaFoldDB" id="A0A4P9ZM07"/>
<dbReference type="InterPro" id="IPR036282">
    <property type="entry name" value="Glutathione-S-Trfase_C_sf"/>
</dbReference>
<dbReference type="Proteomes" id="UP000268162">
    <property type="component" value="Unassembled WGS sequence"/>
</dbReference>
<dbReference type="Pfam" id="PF14497">
    <property type="entry name" value="GST_C_3"/>
    <property type="match status" value="1"/>
</dbReference>
<feature type="domain" description="GST N-terminal" evidence="1">
    <location>
        <begin position="2"/>
        <end position="84"/>
    </location>
</feature>
<evidence type="ECO:0000259" key="1">
    <source>
        <dbReference type="PROSITE" id="PS50404"/>
    </source>
</evidence>
<protein>
    <recommendedName>
        <fullName evidence="5">Glutathione S-transferase</fullName>
    </recommendedName>
</protein>
<gene>
    <name evidence="3" type="ORF">BJ085DRAFT_39382</name>
</gene>
<dbReference type="PROSITE" id="PS50404">
    <property type="entry name" value="GST_NTER"/>
    <property type="match status" value="1"/>
</dbReference>
<dbReference type="Gene3D" id="3.40.30.10">
    <property type="entry name" value="Glutaredoxin"/>
    <property type="match status" value="1"/>
</dbReference>
<dbReference type="STRING" id="215637.A0A4P9ZM07"/>
<evidence type="ECO:0000313" key="3">
    <source>
        <dbReference type="EMBL" id="RKP34203.1"/>
    </source>
</evidence>
<dbReference type="InterPro" id="IPR010987">
    <property type="entry name" value="Glutathione-S-Trfase_C-like"/>
</dbReference>
<proteinExistence type="predicted"/>
<name>A0A4P9ZM07_9FUNG</name>
<dbReference type="PROSITE" id="PS50405">
    <property type="entry name" value="GST_CTER"/>
    <property type="match status" value="1"/>
</dbReference>
<dbReference type="InterPro" id="IPR040079">
    <property type="entry name" value="Glutathione_S-Trfase"/>
</dbReference>
<dbReference type="GO" id="GO:0006749">
    <property type="term" value="P:glutathione metabolic process"/>
    <property type="evidence" value="ECO:0007669"/>
    <property type="project" value="TreeGrafter"/>
</dbReference>
<dbReference type="PANTHER" id="PTHR11571:SF150">
    <property type="entry name" value="GLUTATHIONE S-TRANSFERASE"/>
    <property type="match status" value="1"/>
</dbReference>
<dbReference type="InterPro" id="IPR004046">
    <property type="entry name" value="GST_C"/>
</dbReference>
<dbReference type="PANTHER" id="PTHR11571">
    <property type="entry name" value="GLUTATHIONE S-TRANSFERASE"/>
    <property type="match status" value="1"/>
</dbReference>
<dbReference type="InterPro" id="IPR004045">
    <property type="entry name" value="Glutathione_S-Trfase_N"/>
</dbReference>
<dbReference type="Gene3D" id="1.20.1050.10">
    <property type="match status" value="1"/>
</dbReference>
<dbReference type="SFLD" id="SFLDS00019">
    <property type="entry name" value="Glutathione_Transferase_(cytos"/>
    <property type="match status" value="1"/>
</dbReference>
<reference evidence="4" key="1">
    <citation type="journal article" date="2018" name="Nat. Microbiol.">
        <title>Leveraging single-cell genomics to expand the fungal tree of life.</title>
        <authorList>
            <person name="Ahrendt S.R."/>
            <person name="Quandt C.A."/>
            <person name="Ciobanu D."/>
            <person name="Clum A."/>
            <person name="Salamov A."/>
            <person name="Andreopoulos B."/>
            <person name="Cheng J.F."/>
            <person name="Woyke T."/>
            <person name="Pelin A."/>
            <person name="Henrissat B."/>
            <person name="Reynolds N.K."/>
            <person name="Benny G.L."/>
            <person name="Smith M.E."/>
            <person name="James T.Y."/>
            <person name="Grigoriev I.V."/>
        </authorList>
    </citation>
    <scope>NUCLEOTIDE SEQUENCE [LARGE SCALE GENOMIC DNA]</scope>
    <source>
        <strain evidence="4">RSA 468</strain>
    </source>
</reference>
<dbReference type="InterPro" id="IPR036249">
    <property type="entry name" value="Thioredoxin-like_sf"/>
</dbReference>
<dbReference type="SUPFAM" id="SSF52833">
    <property type="entry name" value="Thioredoxin-like"/>
    <property type="match status" value="1"/>
</dbReference>
<dbReference type="OrthoDB" id="414243at2759"/>
<accession>A0A4P9ZM07</accession>
<feature type="domain" description="GST C-terminal" evidence="2">
    <location>
        <begin position="89"/>
        <end position="218"/>
    </location>
</feature>